<dbReference type="InterPro" id="IPR036222">
    <property type="entry name" value="CAP_N_sf"/>
</dbReference>
<comment type="similarity">
    <text evidence="2 7">Belongs to the CAP family.</text>
</comment>
<dbReference type="InterPro" id="IPR036223">
    <property type="entry name" value="CAP_C_sf"/>
</dbReference>
<dbReference type="GO" id="GO:0008179">
    <property type="term" value="F:adenylate cyclase binding"/>
    <property type="evidence" value="ECO:0007669"/>
    <property type="project" value="TreeGrafter"/>
</dbReference>
<dbReference type="Pfam" id="PF08603">
    <property type="entry name" value="CAP_C"/>
    <property type="match status" value="1"/>
</dbReference>
<evidence type="ECO:0000256" key="7">
    <source>
        <dbReference type="RuleBase" id="RU000647"/>
    </source>
</evidence>
<evidence type="ECO:0000256" key="1">
    <source>
        <dbReference type="ARBA" id="ARBA00004202"/>
    </source>
</evidence>
<dbReference type="PANTHER" id="PTHR10652">
    <property type="entry name" value="ADENYLYL CYCLASE-ASSOCIATED PROTEIN"/>
    <property type="match status" value="1"/>
</dbReference>
<proteinExistence type="inferred from homology"/>
<dbReference type="Proteomes" id="UP000886653">
    <property type="component" value="Unassembled WGS sequence"/>
</dbReference>
<dbReference type="PROSITE" id="PS51329">
    <property type="entry name" value="C_CAP_COFACTOR_C"/>
    <property type="match status" value="1"/>
</dbReference>
<dbReference type="EMBL" id="MU167286">
    <property type="protein sequence ID" value="KAG0144922.1"/>
    <property type="molecule type" value="Genomic_DNA"/>
</dbReference>
<dbReference type="PANTHER" id="PTHR10652:SF0">
    <property type="entry name" value="ADENYLYL CYCLASE-ASSOCIATED PROTEIN"/>
    <property type="match status" value="1"/>
</dbReference>
<evidence type="ECO:0000256" key="5">
    <source>
        <dbReference type="ARBA" id="ARBA00054756"/>
    </source>
</evidence>
<comment type="function">
    <text evidence="5">The N-terminal domain binds to adenylyl cyclase, thereby enabling adenylyl cyclase to be activated by upstream regulatory signals, such as Ras. The C-terminal domain is required for normal cellular morphology and growth control.</text>
</comment>
<dbReference type="AlphaFoldDB" id="A0A9P6TA80"/>
<reference evidence="10" key="1">
    <citation type="submission" date="2013-11" db="EMBL/GenBank/DDBJ databases">
        <title>Genome sequence of the fusiform rust pathogen reveals effectors for host alternation and coevolution with pine.</title>
        <authorList>
            <consortium name="DOE Joint Genome Institute"/>
            <person name="Smith K."/>
            <person name="Pendleton A."/>
            <person name="Kubisiak T."/>
            <person name="Anderson C."/>
            <person name="Salamov A."/>
            <person name="Aerts A."/>
            <person name="Riley R."/>
            <person name="Clum A."/>
            <person name="Lindquist E."/>
            <person name="Ence D."/>
            <person name="Campbell M."/>
            <person name="Kronenberg Z."/>
            <person name="Feau N."/>
            <person name="Dhillon B."/>
            <person name="Hamelin R."/>
            <person name="Burleigh J."/>
            <person name="Smith J."/>
            <person name="Yandell M."/>
            <person name="Nelson C."/>
            <person name="Grigoriev I."/>
            <person name="Davis J."/>
        </authorList>
    </citation>
    <scope>NUCLEOTIDE SEQUENCE</scope>
    <source>
        <strain evidence="10">G11</strain>
    </source>
</reference>
<dbReference type="GO" id="GO:0007015">
    <property type="term" value="P:actin filament organization"/>
    <property type="evidence" value="ECO:0007669"/>
    <property type="project" value="TreeGrafter"/>
</dbReference>
<evidence type="ECO:0000259" key="9">
    <source>
        <dbReference type="PROSITE" id="PS51329"/>
    </source>
</evidence>
<dbReference type="Pfam" id="PF01213">
    <property type="entry name" value="CAP_N-CM"/>
    <property type="match status" value="1"/>
</dbReference>
<keyword evidence="11" id="KW-1185">Reference proteome</keyword>
<dbReference type="Gene3D" id="2.160.20.70">
    <property type="match status" value="1"/>
</dbReference>
<protein>
    <recommendedName>
        <fullName evidence="6 7">Adenylyl cyclase-associated protein</fullName>
    </recommendedName>
</protein>
<dbReference type="FunFam" id="2.160.20.70:FF:000001">
    <property type="entry name" value="Adenylyl cyclase-associated protein"/>
    <property type="match status" value="1"/>
</dbReference>
<feature type="compositionally biased region" description="Low complexity" evidence="8">
    <location>
        <begin position="47"/>
        <end position="68"/>
    </location>
</feature>
<dbReference type="InterPro" id="IPR018106">
    <property type="entry name" value="CAP_CS_N"/>
</dbReference>
<dbReference type="GO" id="GO:0003779">
    <property type="term" value="F:actin binding"/>
    <property type="evidence" value="ECO:0007669"/>
    <property type="project" value="InterPro"/>
</dbReference>
<keyword evidence="3" id="KW-1003">Cell membrane</keyword>
<dbReference type="GO" id="GO:0019933">
    <property type="term" value="P:cAMP-mediated signaling"/>
    <property type="evidence" value="ECO:0007669"/>
    <property type="project" value="TreeGrafter"/>
</dbReference>
<dbReference type="InterPro" id="IPR013912">
    <property type="entry name" value="Adenylate_cyclase-assoc_CAP_C"/>
</dbReference>
<dbReference type="SMART" id="SM00673">
    <property type="entry name" value="CARP"/>
    <property type="match status" value="2"/>
</dbReference>
<dbReference type="PROSITE" id="PS01088">
    <property type="entry name" value="CAP_1"/>
    <property type="match status" value="1"/>
</dbReference>
<evidence type="ECO:0000256" key="4">
    <source>
        <dbReference type="ARBA" id="ARBA00023136"/>
    </source>
</evidence>
<evidence type="ECO:0000313" key="11">
    <source>
        <dbReference type="Proteomes" id="UP000886653"/>
    </source>
</evidence>
<feature type="compositionally biased region" description="Polar residues" evidence="8">
    <location>
        <begin position="317"/>
        <end position="329"/>
    </location>
</feature>
<feature type="region of interest" description="Disordered" evidence="8">
    <location>
        <begin position="39"/>
        <end position="72"/>
    </location>
</feature>
<dbReference type="SUPFAM" id="SSF101278">
    <property type="entry name" value="N-terminal domain of adenylylcyclase associated protein, CAP"/>
    <property type="match status" value="1"/>
</dbReference>
<dbReference type="InterPro" id="IPR013992">
    <property type="entry name" value="Adenylate_cyclase-assoc_CAP_N"/>
</dbReference>
<feature type="domain" description="C-CAP/cofactor C-like" evidence="9">
    <location>
        <begin position="348"/>
        <end position="494"/>
    </location>
</feature>
<evidence type="ECO:0000256" key="2">
    <source>
        <dbReference type="ARBA" id="ARBA00007659"/>
    </source>
</evidence>
<evidence type="ECO:0000256" key="3">
    <source>
        <dbReference type="ARBA" id="ARBA00022475"/>
    </source>
</evidence>
<dbReference type="InterPro" id="IPR017901">
    <property type="entry name" value="C-CAP_CF_C-like"/>
</dbReference>
<sequence length="516" mass="54058">MPNGIPAQGVGSLFTLIKRLEAATSRLEDIAIAQTSAGTPGLMTEGASGRVSPASVPAAASGSATAGGKETPPSIKAFEELVSGSLSRYLSLSKDVGGPAQEQATQVERAFSAQREFLLVASACQKPSMNALMELLQPTSEPLNKVVEVKDAHRGEKRLFNGLNAVAEGIPGLGWVAVESKPGPMVSDAKDSAQFWVNRVVKDCKDSEPLLAEWAKSFVVVLEDLRKYIMQYHTTCLVWNPKGEDAAAFAKRISPPASPSNSSSAPPPPPPGPPPPGPLPPPPPGGTGSIPAGGMDAVLAALNQGEQITSGLKKVDTSQMTHKNPTLRNSGSGVPASPAGSFKRPAKPPKPSTFQRRPAKTQLDGNKWSIEYHENSSSIVVENTEINQIVNIFGCKNSTILIKGKVNAITLVSCTKTSVLLDSVVSSISITSSPSFTVQVLGKCPTVMIDATDGGQIYLSKDSLDVEIVTAKTSALNVSLPTGDEEGVFVERAMPEQLKTVVVDGKLVTSVLDHTG</sequence>
<dbReference type="GO" id="GO:0005737">
    <property type="term" value="C:cytoplasm"/>
    <property type="evidence" value="ECO:0007669"/>
    <property type="project" value="TreeGrafter"/>
</dbReference>
<dbReference type="InterPro" id="IPR006599">
    <property type="entry name" value="CARP_motif"/>
</dbReference>
<gene>
    <name evidence="10" type="ORF">CROQUDRAFT_659362</name>
</gene>
<organism evidence="10 11">
    <name type="scientific">Cronartium quercuum f. sp. fusiforme G11</name>
    <dbReference type="NCBI Taxonomy" id="708437"/>
    <lineage>
        <taxon>Eukaryota</taxon>
        <taxon>Fungi</taxon>
        <taxon>Dikarya</taxon>
        <taxon>Basidiomycota</taxon>
        <taxon>Pucciniomycotina</taxon>
        <taxon>Pucciniomycetes</taxon>
        <taxon>Pucciniales</taxon>
        <taxon>Coleosporiaceae</taxon>
        <taxon>Cronartium</taxon>
    </lineage>
</organism>
<accession>A0A9P6TA80</accession>
<feature type="region of interest" description="Disordered" evidence="8">
    <location>
        <begin position="313"/>
        <end position="365"/>
    </location>
</feature>
<feature type="region of interest" description="Disordered" evidence="8">
    <location>
        <begin position="253"/>
        <end position="294"/>
    </location>
</feature>
<evidence type="ECO:0000313" key="10">
    <source>
        <dbReference type="EMBL" id="KAG0144922.1"/>
    </source>
</evidence>
<dbReference type="InterPro" id="IPR016098">
    <property type="entry name" value="CAP/MinC_C"/>
</dbReference>
<name>A0A9P6TA80_9BASI</name>
<dbReference type="Gene3D" id="1.25.40.330">
    <property type="entry name" value="Adenylate cyclase-associated CAP, N-terminal domain"/>
    <property type="match status" value="1"/>
</dbReference>
<dbReference type="OrthoDB" id="77251at2759"/>
<dbReference type="InterPro" id="IPR001837">
    <property type="entry name" value="Adenylate_cyclase-assoc_CAP"/>
</dbReference>
<dbReference type="Pfam" id="PF21938">
    <property type="entry name" value="CAP_N"/>
    <property type="match status" value="1"/>
</dbReference>
<feature type="compositionally biased region" description="Pro residues" evidence="8">
    <location>
        <begin position="265"/>
        <end position="285"/>
    </location>
</feature>
<dbReference type="GO" id="GO:0005886">
    <property type="term" value="C:plasma membrane"/>
    <property type="evidence" value="ECO:0007669"/>
    <property type="project" value="UniProtKB-SubCell"/>
</dbReference>
<dbReference type="FunFam" id="1.25.40.330:FF:000001">
    <property type="entry name" value="Adenylyl cyclase-associated protein"/>
    <property type="match status" value="1"/>
</dbReference>
<dbReference type="SUPFAM" id="SSF69340">
    <property type="entry name" value="C-terminal domain of adenylylcyclase associated protein"/>
    <property type="match status" value="1"/>
</dbReference>
<dbReference type="InterPro" id="IPR053950">
    <property type="entry name" value="CAP_N"/>
</dbReference>
<keyword evidence="4" id="KW-0472">Membrane</keyword>
<feature type="compositionally biased region" description="Low complexity" evidence="8">
    <location>
        <begin position="330"/>
        <end position="341"/>
    </location>
</feature>
<comment type="subcellular location">
    <subcellularLocation>
        <location evidence="1">Cell membrane</location>
        <topology evidence="1">Peripheral membrane protein</topology>
    </subcellularLocation>
</comment>
<comment type="caution">
    <text evidence="10">The sequence shown here is derived from an EMBL/GenBank/DDBJ whole genome shotgun (WGS) entry which is preliminary data.</text>
</comment>
<evidence type="ECO:0000256" key="6">
    <source>
        <dbReference type="ARBA" id="ARBA00072052"/>
    </source>
</evidence>
<evidence type="ECO:0000256" key="8">
    <source>
        <dbReference type="SAM" id="MobiDB-lite"/>
    </source>
</evidence>